<feature type="transmembrane region" description="Helical" evidence="14">
    <location>
        <begin position="126"/>
        <end position="144"/>
    </location>
</feature>
<keyword evidence="11 14" id="KW-0275">Fatty acid biosynthesis</keyword>
<evidence type="ECO:0000256" key="12">
    <source>
        <dbReference type="ARBA" id="ARBA00023239"/>
    </source>
</evidence>
<feature type="transmembrane region" description="Helical" evidence="14">
    <location>
        <begin position="151"/>
        <end position="172"/>
    </location>
</feature>
<keyword evidence="8 14" id="KW-1133">Transmembrane helix</keyword>
<evidence type="ECO:0000256" key="10">
    <source>
        <dbReference type="ARBA" id="ARBA00023136"/>
    </source>
</evidence>
<feature type="transmembrane region" description="Helical" evidence="14">
    <location>
        <begin position="20"/>
        <end position="40"/>
    </location>
</feature>
<evidence type="ECO:0000256" key="9">
    <source>
        <dbReference type="ARBA" id="ARBA00023098"/>
    </source>
</evidence>
<comment type="catalytic activity">
    <reaction evidence="13 14">
        <text>a very-long-chain (3R)-3-hydroxyacyl-CoA = a very-long-chain (2E)-enoyl-CoA + H2O</text>
        <dbReference type="Rhea" id="RHEA:45812"/>
        <dbReference type="ChEBI" id="CHEBI:15377"/>
        <dbReference type="ChEBI" id="CHEBI:83728"/>
        <dbReference type="ChEBI" id="CHEBI:85440"/>
        <dbReference type="EC" id="4.2.1.134"/>
    </reaction>
</comment>
<dbReference type="PANTHER" id="PTHR11035">
    <property type="entry name" value="VERY-LONG-CHAIN (3R)-3-HYDROXYACYL-COA DEHYDRATASE"/>
    <property type="match status" value="1"/>
</dbReference>
<dbReference type="GO" id="GO:0005789">
    <property type="term" value="C:endoplasmic reticulum membrane"/>
    <property type="evidence" value="ECO:0007669"/>
    <property type="project" value="UniProtKB-SubCell"/>
</dbReference>
<dbReference type="RefSeq" id="XP_024873417.1">
    <property type="nucleotide sequence ID" value="XM_025017649.1"/>
</dbReference>
<dbReference type="UniPathway" id="UPA00094"/>
<feature type="transmembrane region" description="Helical" evidence="14">
    <location>
        <begin position="52"/>
        <end position="74"/>
    </location>
</feature>
<dbReference type="GeneID" id="112455620"/>
<gene>
    <name evidence="16" type="primary">LOC112455620</name>
</gene>
<accession>A0A6J1PU56</accession>
<dbReference type="Proteomes" id="UP000504618">
    <property type="component" value="Unplaced"/>
</dbReference>
<reference evidence="16" key="1">
    <citation type="submission" date="2025-08" db="UniProtKB">
        <authorList>
            <consortium name="RefSeq"/>
        </authorList>
    </citation>
    <scope>IDENTIFICATION</scope>
    <source>
        <tissue evidence="16">Whole body</tissue>
    </source>
</reference>
<comment type="subcellular location">
    <subcellularLocation>
        <location evidence="14">Endoplasmic reticulum membrane</location>
        <topology evidence="14">Multi-pass membrane protein</topology>
    </subcellularLocation>
    <subcellularLocation>
        <location evidence="1">Membrane</location>
        <topology evidence="1">Multi-pass membrane protein</topology>
    </subcellularLocation>
</comment>
<evidence type="ECO:0000256" key="14">
    <source>
        <dbReference type="RuleBase" id="RU363109"/>
    </source>
</evidence>
<evidence type="ECO:0000256" key="6">
    <source>
        <dbReference type="ARBA" id="ARBA00022692"/>
    </source>
</evidence>
<dbReference type="OrthoDB" id="46988at2759"/>
<comment type="pathway">
    <text evidence="2 14">Lipid metabolism; fatty acid biosynthesis.</text>
</comment>
<evidence type="ECO:0000313" key="15">
    <source>
        <dbReference type="Proteomes" id="UP000504618"/>
    </source>
</evidence>
<evidence type="ECO:0000256" key="7">
    <source>
        <dbReference type="ARBA" id="ARBA00022832"/>
    </source>
</evidence>
<organism evidence="15 16">
    <name type="scientific">Temnothorax curvispinosus</name>
    <dbReference type="NCBI Taxonomy" id="300111"/>
    <lineage>
        <taxon>Eukaryota</taxon>
        <taxon>Metazoa</taxon>
        <taxon>Ecdysozoa</taxon>
        <taxon>Arthropoda</taxon>
        <taxon>Hexapoda</taxon>
        <taxon>Insecta</taxon>
        <taxon>Pterygota</taxon>
        <taxon>Neoptera</taxon>
        <taxon>Endopterygota</taxon>
        <taxon>Hymenoptera</taxon>
        <taxon>Apocrita</taxon>
        <taxon>Aculeata</taxon>
        <taxon>Formicoidea</taxon>
        <taxon>Formicidae</taxon>
        <taxon>Myrmicinae</taxon>
        <taxon>Temnothorax</taxon>
    </lineage>
</organism>
<feature type="transmembrane region" description="Helical" evidence="14">
    <location>
        <begin position="192"/>
        <end position="211"/>
    </location>
</feature>
<evidence type="ECO:0000256" key="5">
    <source>
        <dbReference type="ARBA" id="ARBA00022516"/>
    </source>
</evidence>
<keyword evidence="10 14" id="KW-0472">Membrane</keyword>
<evidence type="ECO:0000256" key="4">
    <source>
        <dbReference type="ARBA" id="ARBA00013122"/>
    </source>
</evidence>
<evidence type="ECO:0000256" key="2">
    <source>
        <dbReference type="ARBA" id="ARBA00005194"/>
    </source>
</evidence>
<keyword evidence="7 14" id="KW-0276">Fatty acid metabolism</keyword>
<keyword evidence="15" id="KW-1185">Reference proteome</keyword>
<dbReference type="GO" id="GO:0102158">
    <property type="term" value="F:very-long-chain (3R)-3-hydroxyacyl-CoA dehydratase activity"/>
    <property type="evidence" value="ECO:0007669"/>
    <property type="project" value="UniProtKB-EC"/>
</dbReference>
<dbReference type="Pfam" id="PF04387">
    <property type="entry name" value="PTPLA"/>
    <property type="match status" value="1"/>
</dbReference>
<keyword evidence="12 14" id="KW-0456">Lyase</keyword>
<dbReference type="CTD" id="9200"/>
<name>A0A6J1PU56_9HYME</name>
<evidence type="ECO:0000256" key="1">
    <source>
        <dbReference type="ARBA" id="ARBA00004141"/>
    </source>
</evidence>
<comment type="function">
    <text evidence="14">Catalyzes the third of the four reactions of the long-chain fatty acids elongation cycle. This endoplasmic reticulum-bound enzymatic process, allows the addition of two carbons to the chain of long- and very long-chain fatty acids/VLCFAs per cycle. This enzyme catalyzes the dehydration of the 3-hydroxyacyl-CoA intermediate into trans-2,3-enoyl-CoA, within each cycle of fatty acid elongation. Thereby, it participates to the production of VLCFAs of different chain lengths that are involved in multiple biological processes as precursors of membrane lipids and lipid mediators.</text>
</comment>
<evidence type="ECO:0000256" key="3">
    <source>
        <dbReference type="ARBA" id="ARBA00007811"/>
    </source>
</evidence>
<dbReference type="GO" id="GO:0030148">
    <property type="term" value="P:sphingolipid biosynthetic process"/>
    <property type="evidence" value="ECO:0007669"/>
    <property type="project" value="TreeGrafter"/>
</dbReference>
<dbReference type="EC" id="4.2.1.134" evidence="4 14"/>
<dbReference type="InterPro" id="IPR007482">
    <property type="entry name" value="Tyr_Pase-like_PTPLA"/>
</dbReference>
<comment type="similarity">
    <text evidence="3 14">Belongs to the very long-chain fatty acids dehydratase HACD family.</text>
</comment>
<dbReference type="AlphaFoldDB" id="A0A6J1PU56"/>
<evidence type="ECO:0000313" key="16">
    <source>
        <dbReference type="RefSeq" id="XP_024873417.1"/>
    </source>
</evidence>
<keyword evidence="5 14" id="KW-0444">Lipid biosynthesis</keyword>
<evidence type="ECO:0000256" key="13">
    <source>
        <dbReference type="ARBA" id="ARBA00036671"/>
    </source>
</evidence>
<dbReference type="GO" id="GO:0030497">
    <property type="term" value="P:fatty acid elongation"/>
    <property type="evidence" value="ECO:0007669"/>
    <property type="project" value="TreeGrafter"/>
</dbReference>
<protein>
    <recommendedName>
        <fullName evidence="4 14">Very-long-chain (3R)-3-hydroxyacyl-CoA dehydratase</fullName>
        <ecNumber evidence="4 14">4.2.1.134</ecNumber>
    </recommendedName>
</protein>
<keyword evidence="14" id="KW-0256">Endoplasmic reticulum</keyword>
<feature type="transmembrane region" description="Helical" evidence="14">
    <location>
        <begin position="86"/>
        <end position="106"/>
    </location>
</feature>
<dbReference type="GO" id="GO:0042761">
    <property type="term" value="P:very long-chain fatty acid biosynthetic process"/>
    <property type="evidence" value="ECO:0007669"/>
    <property type="project" value="TreeGrafter"/>
</dbReference>
<dbReference type="PANTHER" id="PTHR11035:SF3">
    <property type="entry name" value="VERY-LONG-CHAIN (3R)-3-HYDROXYACYL-COA DEHYDRATASE"/>
    <property type="match status" value="1"/>
</dbReference>
<sequence>MARTKSKEPGALSKLYLASYNLGQTLGWSYILYQIIQYYIQPSSGGTLWDKTKLLVIVFQNAALLEIMHAALGLVRSNVVITTFQVFSRVLVVVGVILATPYTYAAASPGLLLALTAWSITEIIRYSYYFANLIGIVPHLLVWLRYTLFIILYPLGVTGELLCFYAAVRYASANPDSWSYILPNKWNFTFSYLYFLISVMLLYIPGFPHLYMHMFVQRRKILGPDTTAKEK</sequence>
<proteinExistence type="inferred from homology"/>
<keyword evidence="6 14" id="KW-0812">Transmembrane</keyword>
<keyword evidence="9 14" id="KW-0443">Lipid metabolism</keyword>
<evidence type="ECO:0000256" key="8">
    <source>
        <dbReference type="ARBA" id="ARBA00022989"/>
    </source>
</evidence>
<evidence type="ECO:0000256" key="11">
    <source>
        <dbReference type="ARBA" id="ARBA00023160"/>
    </source>
</evidence>